<dbReference type="Proteomes" id="UP000759131">
    <property type="component" value="Unassembled WGS sequence"/>
</dbReference>
<proteinExistence type="predicted"/>
<dbReference type="EMBL" id="OC864855">
    <property type="protein sequence ID" value="CAD7631994.1"/>
    <property type="molecule type" value="Genomic_DNA"/>
</dbReference>
<sequence length="80" mass="9329">MPKTALDLLDAMLCLDPSKRITADQALNCDWLKNINSMTPPVLPQDQDCHEMWSKQRRRKLQQQQQLEQQQSQQSNGIHN</sequence>
<evidence type="ECO:0000256" key="1">
    <source>
        <dbReference type="SAM" id="MobiDB-lite"/>
    </source>
</evidence>
<gene>
    <name evidence="2" type="ORF">OSB1V03_LOCUS12401</name>
</gene>
<name>A0A7R9KZE1_9ACAR</name>
<feature type="region of interest" description="Disordered" evidence="1">
    <location>
        <begin position="51"/>
        <end position="80"/>
    </location>
</feature>
<protein>
    <submittedName>
        <fullName evidence="2">Uncharacterized protein</fullName>
    </submittedName>
</protein>
<dbReference type="AlphaFoldDB" id="A0A7R9KZE1"/>
<feature type="compositionally biased region" description="Low complexity" evidence="1">
    <location>
        <begin position="62"/>
        <end position="80"/>
    </location>
</feature>
<keyword evidence="3" id="KW-1185">Reference proteome</keyword>
<organism evidence="2">
    <name type="scientific">Medioppia subpectinata</name>
    <dbReference type="NCBI Taxonomy" id="1979941"/>
    <lineage>
        <taxon>Eukaryota</taxon>
        <taxon>Metazoa</taxon>
        <taxon>Ecdysozoa</taxon>
        <taxon>Arthropoda</taxon>
        <taxon>Chelicerata</taxon>
        <taxon>Arachnida</taxon>
        <taxon>Acari</taxon>
        <taxon>Acariformes</taxon>
        <taxon>Sarcoptiformes</taxon>
        <taxon>Oribatida</taxon>
        <taxon>Brachypylina</taxon>
        <taxon>Oppioidea</taxon>
        <taxon>Oppiidae</taxon>
        <taxon>Medioppia</taxon>
    </lineage>
</organism>
<accession>A0A7R9KZE1</accession>
<evidence type="ECO:0000313" key="3">
    <source>
        <dbReference type="Proteomes" id="UP000759131"/>
    </source>
</evidence>
<dbReference type="SUPFAM" id="SSF56112">
    <property type="entry name" value="Protein kinase-like (PK-like)"/>
    <property type="match status" value="1"/>
</dbReference>
<reference evidence="2" key="1">
    <citation type="submission" date="2020-11" db="EMBL/GenBank/DDBJ databases">
        <authorList>
            <person name="Tran Van P."/>
        </authorList>
    </citation>
    <scope>NUCLEOTIDE SEQUENCE</scope>
</reference>
<dbReference type="Gene3D" id="1.10.510.10">
    <property type="entry name" value="Transferase(Phosphotransferase) domain 1"/>
    <property type="match status" value="1"/>
</dbReference>
<dbReference type="OrthoDB" id="28397at2759"/>
<evidence type="ECO:0000313" key="2">
    <source>
        <dbReference type="EMBL" id="CAD7631994.1"/>
    </source>
</evidence>
<dbReference type="EMBL" id="CAJPIZ010010280">
    <property type="protein sequence ID" value="CAG2112424.1"/>
    <property type="molecule type" value="Genomic_DNA"/>
</dbReference>
<dbReference type="InterPro" id="IPR011009">
    <property type="entry name" value="Kinase-like_dom_sf"/>
</dbReference>